<name>A0A840HTD1_9SPHN</name>
<dbReference type="AlphaFoldDB" id="A0A840HTD1"/>
<dbReference type="InterPro" id="IPR050194">
    <property type="entry name" value="Glycosyltransferase_grp1"/>
</dbReference>
<evidence type="ECO:0000313" key="3">
    <source>
        <dbReference type="Proteomes" id="UP000575068"/>
    </source>
</evidence>
<proteinExistence type="predicted"/>
<dbReference type="Pfam" id="PF00534">
    <property type="entry name" value="Glycos_transf_1"/>
    <property type="match status" value="1"/>
</dbReference>
<dbReference type="PANTHER" id="PTHR45947">
    <property type="entry name" value="SULFOQUINOVOSYL TRANSFERASE SQD2"/>
    <property type="match status" value="1"/>
</dbReference>
<dbReference type="Gene3D" id="3.40.50.2000">
    <property type="entry name" value="Glycogen Phosphorylase B"/>
    <property type="match status" value="2"/>
</dbReference>
<sequence length="424" mass="46254">MQIVLDERRLSARDGWYGRVAPLRIAYLTNVYPKVSHSFIRREIAALERQGFDVHRFSIRTSGETLPDPDDQSEATRTAVLLDGPRMRLFSALLWQSLRHPVRFAKTLALAVGSGLRGQAGIVRSAAYLVEACLLVRMLQNASIRHVHVHFGTNPAAVARLANKLAGITYSMTLHGPDEFDAPASLLLAEKIAGASFVVAVSDFGRGQLMRWAHIADWPKIKVVRCGLDRQLLDEEPSASSLPHSNVLVCVARLSSQKGLNLLIEAAAEVARDHLFSLRIVGDGEMRPQLEAQIKALGLERRVTLTGWKDAEAVRREILGARALILPSFAEGLPVVLMEALALGRPVVATCIAGVPELVDEQCGWLVPAGSRPALAEALREALECHPGRLACMAEIGRERVLRNHNGDRNAALLADLLRPLVGG</sequence>
<comment type="caution">
    <text evidence="2">The sequence shown here is derived from an EMBL/GenBank/DDBJ whole genome shotgun (WGS) entry which is preliminary data.</text>
</comment>
<dbReference type="Proteomes" id="UP000575068">
    <property type="component" value="Unassembled WGS sequence"/>
</dbReference>
<reference evidence="2 3" key="1">
    <citation type="submission" date="2020-08" db="EMBL/GenBank/DDBJ databases">
        <title>Genomic Encyclopedia of Type Strains, Phase IV (KMG-IV): sequencing the most valuable type-strain genomes for metagenomic binning, comparative biology and taxonomic classification.</title>
        <authorList>
            <person name="Goeker M."/>
        </authorList>
    </citation>
    <scope>NUCLEOTIDE SEQUENCE [LARGE SCALE GENOMIC DNA]</scope>
    <source>
        <strain evidence="2 3">DSM 7465</strain>
    </source>
</reference>
<keyword evidence="2" id="KW-0808">Transferase</keyword>
<protein>
    <submittedName>
        <fullName evidence="2">Glycosyltransferase involved in cell wall biosynthesis</fullName>
    </submittedName>
</protein>
<dbReference type="CDD" id="cd03801">
    <property type="entry name" value="GT4_PimA-like"/>
    <property type="match status" value="1"/>
</dbReference>
<feature type="domain" description="Glycosyl transferase family 1" evidence="1">
    <location>
        <begin position="244"/>
        <end position="388"/>
    </location>
</feature>
<dbReference type="SUPFAM" id="SSF53756">
    <property type="entry name" value="UDP-Glycosyltransferase/glycogen phosphorylase"/>
    <property type="match status" value="1"/>
</dbReference>
<accession>A0A840HTD1</accession>
<dbReference type="GO" id="GO:0016757">
    <property type="term" value="F:glycosyltransferase activity"/>
    <property type="evidence" value="ECO:0007669"/>
    <property type="project" value="TreeGrafter"/>
</dbReference>
<dbReference type="EMBL" id="JACHOV010000004">
    <property type="protein sequence ID" value="MBB4640961.1"/>
    <property type="molecule type" value="Genomic_DNA"/>
</dbReference>
<organism evidence="2 3">
    <name type="scientific">Rhizorhapis suberifaciens</name>
    <name type="common">corky root of lettuce</name>
    <dbReference type="NCBI Taxonomy" id="13656"/>
    <lineage>
        <taxon>Bacteria</taxon>
        <taxon>Pseudomonadati</taxon>
        <taxon>Pseudomonadota</taxon>
        <taxon>Alphaproteobacteria</taxon>
        <taxon>Sphingomonadales</taxon>
        <taxon>Sphingomonadaceae</taxon>
        <taxon>Rhizorhapis</taxon>
    </lineage>
</organism>
<evidence type="ECO:0000259" key="1">
    <source>
        <dbReference type="Pfam" id="PF00534"/>
    </source>
</evidence>
<evidence type="ECO:0000313" key="2">
    <source>
        <dbReference type="EMBL" id="MBB4640961.1"/>
    </source>
</evidence>
<dbReference type="InterPro" id="IPR001296">
    <property type="entry name" value="Glyco_trans_1"/>
</dbReference>
<keyword evidence="3" id="KW-1185">Reference proteome</keyword>
<dbReference type="PANTHER" id="PTHR45947:SF15">
    <property type="entry name" value="TEICHURONIC ACID BIOSYNTHESIS GLYCOSYLTRANSFERASE TUAC-RELATED"/>
    <property type="match status" value="1"/>
</dbReference>
<dbReference type="RefSeq" id="WP_184474787.1">
    <property type="nucleotide sequence ID" value="NZ_JACHOV010000004.1"/>
</dbReference>
<gene>
    <name evidence="2" type="ORF">HNQ99_001265</name>
</gene>